<dbReference type="Proteomes" id="UP001215280">
    <property type="component" value="Unassembled WGS sequence"/>
</dbReference>
<feature type="region of interest" description="Disordered" evidence="1">
    <location>
        <begin position="315"/>
        <end position="342"/>
    </location>
</feature>
<evidence type="ECO:0000259" key="2">
    <source>
        <dbReference type="Pfam" id="PF09994"/>
    </source>
</evidence>
<dbReference type="PANTHER" id="PTHR33840:SF2">
    <property type="entry name" value="TLE1 PHOSPHOLIPASE DOMAIN-CONTAINING PROTEIN"/>
    <property type="match status" value="1"/>
</dbReference>
<evidence type="ECO:0000313" key="4">
    <source>
        <dbReference type="Proteomes" id="UP001215280"/>
    </source>
</evidence>
<feature type="domain" description="T6SS Phospholipase effector Tle1-like catalytic" evidence="2">
    <location>
        <begin position="15"/>
        <end position="295"/>
    </location>
</feature>
<dbReference type="InterPro" id="IPR018712">
    <property type="entry name" value="Tle1-like_cat"/>
</dbReference>
<proteinExistence type="predicted"/>
<dbReference type="Pfam" id="PF09994">
    <property type="entry name" value="T6SS_Tle1-like_cat"/>
    <property type="match status" value="1"/>
</dbReference>
<evidence type="ECO:0000313" key="3">
    <source>
        <dbReference type="EMBL" id="KAJ7740261.1"/>
    </source>
</evidence>
<gene>
    <name evidence="3" type="ORF">DFH07DRAFT_982833</name>
</gene>
<accession>A0AAD7ICW9</accession>
<dbReference type="AlphaFoldDB" id="A0AAD7ICW9"/>
<sequence length="419" mass="46520">MATAPPLPPPTLPGRNLILCFDGTAGQYDGYASGPRPFTRLSNTNAVKLFALLKKDDFRQQLCYYQPGIGTYVNPSMVSPIFEWGAKVLDEAFAMCVRPELHHSTRSPSDSYLNGHVMDGYRFLMDNYHSGDKICLFGFSRGSYTARALAGMLYKGNNQEQVPFAFKMYKDTSTTGVKMAAGYKQTFCQNVHVEFMGVWDTVDSVGVVMSRTLPFSANNSSIKILRHAVSLDEHRVRYLPYLCEPKPSSTSLKAGAEDVLEVWFAGCHSDIGGGAVADGVARSLSDITLRWMVRQAMASECDIQFDNEALARAQISPTSSIEPSPSELSFDDTDSGEPLEDELSGASPWWLLEIIPMPWSVQDAQGVWHRKFGFHLGKGRVIPDAQPKFHHTVKERMANAALKYTPKAQWTKGNEVYVE</sequence>
<feature type="compositionally biased region" description="Acidic residues" evidence="1">
    <location>
        <begin position="329"/>
        <end position="342"/>
    </location>
</feature>
<reference evidence="3" key="1">
    <citation type="submission" date="2023-03" db="EMBL/GenBank/DDBJ databases">
        <title>Massive genome expansion in bonnet fungi (Mycena s.s.) driven by repeated elements and novel gene families across ecological guilds.</title>
        <authorList>
            <consortium name="Lawrence Berkeley National Laboratory"/>
            <person name="Harder C.B."/>
            <person name="Miyauchi S."/>
            <person name="Viragh M."/>
            <person name="Kuo A."/>
            <person name="Thoen E."/>
            <person name="Andreopoulos B."/>
            <person name="Lu D."/>
            <person name="Skrede I."/>
            <person name="Drula E."/>
            <person name="Henrissat B."/>
            <person name="Morin E."/>
            <person name="Kohler A."/>
            <person name="Barry K."/>
            <person name="LaButti K."/>
            <person name="Morin E."/>
            <person name="Salamov A."/>
            <person name="Lipzen A."/>
            <person name="Mereny Z."/>
            <person name="Hegedus B."/>
            <person name="Baldrian P."/>
            <person name="Stursova M."/>
            <person name="Weitz H."/>
            <person name="Taylor A."/>
            <person name="Grigoriev I.V."/>
            <person name="Nagy L.G."/>
            <person name="Martin F."/>
            <person name="Kauserud H."/>
        </authorList>
    </citation>
    <scope>NUCLEOTIDE SEQUENCE</scope>
    <source>
        <strain evidence="3">CBHHK188m</strain>
    </source>
</reference>
<dbReference type="PANTHER" id="PTHR33840">
    <property type="match status" value="1"/>
</dbReference>
<feature type="compositionally biased region" description="Low complexity" evidence="1">
    <location>
        <begin position="315"/>
        <end position="328"/>
    </location>
</feature>
<protein>
    <recommendedName>
        <fullName evidence="2">T6SS Phospholipase effector Tle1-like catalytic domain-containing protein</fullName>
    </recommendedName>
</protein>
<keyword evidence="4" id="KW-1185">Reference proteome</keyword>
<comment type="caution">
    <text evidence="3">The sequence shown here is derived from an EMBL/GenBank/DDBJ whole genome shotgun (WGS) entry which is preliminary data.</text>
</comment>
<organism evidence="3 4">
    <name type="scientific">Mycena maculata</name>
    <dbReference type="NCBI Taxonomy" id="230809"/>
    <lineage>
        <taxon>Eukaryota</taxon>
        <taxon>Fungi</taxon>
        <taxon>Dikarya</taxon>
        <taxon>Basidiomycota</taxon>
        <taxon>Agaricomycotina</taxon>
        <taxon>Agaricomycetes</taxon>
        <taxon>Agaricomycetidae</taxon>
        <taxon>Agaricales</taxon>
        <taxon>Marasmiineae</taxon>
        <taxon>Mycenaceae</taxon>
        <taxon>Mycena</taxon>
    </lineage>
</organism>
<dbReference type="EMBL" id="JARJLG010000128">
    <property type="protein sequence ID" value="KAJ7740261.1"/>
    <property type="molecule type" value="Genomic_DNA"/>
</dbReference>
<name>A0AAD7ICW9_9AGAR</name>
<evidence type="ECO:0000256" key="1">
    <source>
        <dbReference type="SAM" id="MobiDB-lite"/>
    </source>
</evidence>